<protein>
    <recommendedName>
        <fullName evidence="3">Lipoprotein</fullName>
    </recommendedName>
</protein>
<gene>
    <name evidence="1" type="ORF">GRI97_05940</name>
</gene>
<dbReference type="AlphaFoldDB" id="A0A6I4TUV1"/>
<dbReference type="PROSITE" id="PS51257">
    <property type="entry name" value="PROKAR_LIPOPROTEIN"/>
    <property type="match status" value="1"/>
</dbReference>
<organism evidence="1 2">
    <name type="scientific">Croceibacterium xixiisoli</name>
    <dbReference type="NCBI Taxonomy" id="1476466"/>
    <lineage>
        <taxon>Bacteria</taxon>
        <taxon>Pseudomonadati</taxon>
        <taxon>Pseudomonadota</taxon>
        <taxon>Alphaproteobacteria</taxon>
        <taxon>Sphingomonadales</taxon>
        <taxon>Erythrobacteraceae</taxon>
        <taxon>Croceibacterium</taxon>
    </lineage>
</organism>
<sequence length="296" mass="32226">MSANRLRGAHLFTAGLLLAGCGEQQLSYSSAPGFIDLKPDNLWGPQYPYSPPESDGRPFDPTGGIGVQKFADQLIGKRIATFVGHGWDSLRSGVNVNDFFTPPEPGPGTGICMARRFQIGSTSEGGGEVKAADGEWRDNVYAIAGSVAPVPGPPSSDYKSRLLQACRKRSDMDMWYSAKSGQAYLAARLADAVIATARQPLGLPFELRCTPYPSSEREKPLCQADVRKSVASINPRAIIEVGDCFDAKFPNCLSIQFPKMPERSTQIEDRWTLNVHFKDNGIIESVAVEDTRLIID</sequence>
<evidence type="ECO:0008006" key="3">
    <source>
        <dbReference type="Google" id="ProtNLM"/>
    </source>
</evidence>
<comment type="caution">
    <text evidence="1">The sequence shown here is derived from an EMBL/GenBank/DDBJ whole genome shotgun (WGS) entry which is preliminary data.</text>
</comment>
<evidence type="ECO:0000313" key="2">
    <source>
        <dbReference type="Proteomes" id="UP000469430"/>
    </source>
</evidence>
<dbReference type="OrthoDB" id="9833105at2"/>
<accession>A0A6I4TUV1</accession>
<name>A0A6I4TUV1_9SPHN</name>
<evidence type="ECO:0000313" key="1">
    <source>
        <dbReference type="EMBL" id="MXO98527.1"/>
    </source>
</evidence>
<dbReference type="Proteomes" id="UP000469430">
    <property type="component" value="Unassembled WGS sequence"/>
</dbReference>
<dbReference type="RefSeq" id="WP_161390159.1">
    <property type="nucleotide sequence ID" value="NZ_JBHSCP010000001.1"/>
</dbReference>
<reference evidence="1 2" key="1">
    <citation type="submission" date="2019-12" db="EMBL/GenBank/DDBJ databases">
        <title>Genomic-based taxomic classification of the family Erythrobacteraceae.</title>
        <authorList>
            <person name="Xu L."/>
        </authorList>
    </citation>
    <scope>NUCLEOTIDE SEQUENCE [LARGE SCALE GENOMIC DNA]</scope>
    <source>
        <strain evidence="1 2">S36</strain>
    </source>
</reference>
<dbReference type="EMBL" id="WTYJ01000001">
    <property type="protein sequence ID" value="MXO98527.1"/>
    <property type="molecule type" value="Genomic_DNA"/>
</dbReference>
<keyword evidence="2" id="KW-1185">Reference proteome</keyword>
<proteinExistence type="predicted"/>